<evidence type="ECO:0000313" key="3">
    <source>
        <dbReference type="EMBL" id="KHE92312.1"/>
    </source>
</evidence>
<dbReference type="Proteomes" id="UP000030652">
    <property type="component" value="Unassembled WGS sequence"/>
</dbReference>
<name>A0A0B0EGU7_9BACT</name>
<sequence length="77" mass="8558">MKTVSFTEFRKNASELITKVEKGETIHILRHGKPVAEITPLQTEELSSPSWKKPALKLSLNGISLSQAIIEERRSGA</sequence>
<dbReference type="PANTHER" id="PTHR35377:SF8">
    <property type="entry name" value="ANTITOXIN VAPB22"/>
    <property type="match status" value="1"/>
</dbReference>
<comment type="similarity">
    <text evidence="1 2">Belongs to the phD/YefM antitoxin family.</text>
</comment>
<dbReference type="SUPFAM" id="SSF143120">
    <property type="entry name" value="YefM-like"/>
    <property type="match status" value="1"/>
</dbReference>
<dbReference type="Pfam" id="PF02604">
    <property type="entry name" value="PhdYeFM_antitox"/>
    <property type="match status" value="1"/>
</dbReference>
<evidence type="ECO:0000256" key="2">
    <source>
        <dbReference type="RuleBase" id="RU362080"/>
    </source>
</evidence>
<dbReference type="PANTHER" id="PTHR35377">
    <property type="entry name" value="ANTITOXIN VAPB49-RELATED-RELATED"/>
    <property type="match status" value="1"/>
</dbReference>
<protein>
    <recommendedName>
        <fullName evidence="2">Antitoxin</fullName>
    </recommendedName>
</protein>
<gene>
    <name evidence="3" type="ORF">SCABRO_01869</name>
</gene>
<dbReference type="InterPro" id="IPR051416">
    <property type="entry name" value="phD-YefM_TA_antitoxins"/>
</dbReference>
<dbReference type="NCBIfam" id="TIGR01552">
    <property type="entry name" value="phd_fam"/>
    <property type="match status" value="1"/>
</dbReference>
<dbReference type="eggNOG" id="COG4118">
    <property type="taxonomic scope" value="Bacteria"/>
</dbReference>
<accession>A0A0B0EGU7</accession>
<dbReference type="InterPro" id="IPR036165">
    <property type="entry name" value="YefM-like_sf"/>
</dbReference>
<dbReference type="PATRIC" id="fig|237368.3.peg.2033"/>
<dbReference type="AlphaFoldDB" id="A0A0B0EGU7"/>
<proteinExistence type="inferred from homology"/>
<comment type="function">
    <text evidence="2">Antitoxin component of a type II toxin-antitoxin (TA) system.</text>
</comment>
<dbReference type="InterPro" id="IPR006442">
    <property type="entry name" value="Antitoxin_Phd/YefM"/>
</dbReference>
<dbReference type="EMBL" id="JRYO01000135">
    <property type="protein sequence ID" value="KHE92312.1"/>
    <property type="molecule type" value="Genomic_DNA"/>
</dbReference>
<evidence type="ECO:0000256" key="1">
    <source>
        <dbReference type="ARBA" id="ARBA00009981"/>
    </source>
</evidence>
<evidence type="ECO:0000313" key="4">
    <source>
        <dbReference type="Proteomes" id="UP000030652"/>
    </source>
</evidence>
<reference evidence="3 4" key="1">
    <citation type="submission" date="2014-10" db="EMBL/GenBank/DDBJ databases">
        <title>Draft genome of anammox bacterium scalindua brodae, obtained using differential coverage binning of sequence data from two enrichment reactors.</title>
        <authorList>
            <person name="Speth D.R."/>
            <person name="Russ L."/>
            <person name="Kartal B."/>
            <person name="Op den Camp H.J."/>
            <person name="Dutilh B.E."/>
            <person name="Jetten M.S."/>
        </authorList>
    </citation>
    <scope>NUCLEOTIDE SEQUENCE [LARGE SCALE GENOMIC DNA]</scope>
    <source>
        <strain evidence="3">RU1</strain>
    </source>
</reference>
<comment type="caution">
    <text evidence="3">The sequence shown here is derived from an EMBL/GenBank/DDBJ whole genome shotgun (WGS) entry which is preliminary data.</text>
</comment>
<organism evidence="3 4">
    <name type="scientific">Candidatus Scalindua brodae</name>
    <dbReference type="NCBI Taxonomy" id="237368"/>
    <lineage>
        <taxon>Bacteria</taxon>
        <taxon>Pseudomonadati</taxon>
        <taxon>Planctomycetota</taxon>
        <taxon>Candidatus Brocadiia</taxon>
        <taxon>Candidatus Brocadiales</taxon>
        <taxon>Candidatus Scalinduaceae</taxon>
        <taxon>Candidatus Scalindua</taxon>
    </lineage>
</organism>
<dbReference type="Gene3D" id="3.40.1620.10">
    <property type="entry name" value="YefM-like domain"/>
    <property type="match status" value="1"/>
</dbReference>